<feature type="domain" description="Tyr recombinase" evidence="6">
    <location>
        <begin position="119"/>
        <end position="337"/>
    </location>
</feature>
<organism evidence="8 9">
    <name type="scientific">Haloarchaeobius iranensis</name>
    <dbReference type="NCBI Taxonomy" id="996166"/>
    <lineage>
        <taxon>Archaea</taxon>
        <taxon>Methanobacteriati</taxon>
        <taxon>Methanobacteriota</taxon>
        <taxon>Stenosarchaea group</taxon>
        <taxon>Halobacteria</taxon>
        <taxon>Halobacteriales</taxon>
        <taxon>Halorubellaceae</taxon>
        <taxon>Haloarchaeobius</taxon>
    </lineage>
</organism>
<protein>
    <submittedName>
        <fullName evidence="8">Phage integrase family protein</fullName>
    </submittedName>
</protein>
<dbReference type="PROSITE" id="PS51898">
    <property type="entry name" value="TYR_RECOMBINASE"/>
    <property type="match status" value="1"/>
</dbReference>
<keyword evidence="2 4" id="KW-0238">DNA-binding</keyword>
<dbReference type="EMBL" id="FNIA01000023">
    <property type="protein sequence ID" value="SDN25595.1"/>
    <property type="molecule type" value="Genomic_DNA"/>
</dbReference>
<dbReference type="STRING" id="996166.SAMN05192554_1238"/>
<evidence type="ECO:0000256" key="5">
    <source>
        <dbReference type="SAM" id="MobiDB-lite"/>
    </source>
</evidence>
<proteinExistence type="predicted"/>
<keyword evidence="3" id="KW-0233">DNA recombination</keyword>
<dbReference type="InterPro" id="IPR002104">
    <property type="entry name" value="Integrase_catalytic"/>
</dbReference>
<evidence type="ECO:0000259" key="7">
    <source>
        <dbReference type="PROSITE" id="PS51900"/>
    </source>
</evidence>
<feature type="compositionally biased region" description="Acidic residues" evidence="5">
    <location>
        <begin position="351"/>
        <end position="361"/>
    </location>
</feature>
<evidence type="ECO:0000313" key="9">
    <source>
        <dbReference type="Proteomes" id="UP000199370"/>
    </source>
</evidence>
<dbReference type="GO" id="GO:0003677">
    <property type="term" value="F:DNA binding"/>
    <property type="evidence" value="ECO:0007669"/>
    <property type="project" value="UniProtKB-UniRule"/>
</dbReference>
<keyword evidence="1" id="KW-0229">DNA integration</keyword>
<dbReference type="PROSITE" id="PS51900">
    <property type="entry name" value="CB"/>
    <property type="match status" value="1"/>
</dbReference>
<dbReference type="InterPro" id="IPR010998">
    <property type="entry name" value="Integrase_recombinase_N"/>
</dbReference>
<feature type="region of interest" description="Disordered" evidence="5">
    <location>
        <begin position="323"/>
        <end position="361"/>
    </location>
</feature>
<dbReference type="InterPro" id="IPR011010">
    <property type="entry name" value="DNA_brk_join_enz"/>
</dbReference>
<evidence type="ECO:0000313" key="8">
    <source>
        <dbReference type="EMBL" id="SDN25595.1"/>
    </source>
</evidence>
<name>A0A1G9ZWW4_9EURY</name>
<evidence type="ECO:0000256" key="2">
    <source>
        <dbReference type="ARBA" id="ARBA00023125"/>
    </source>
</evidence>
<dbReference type="GO" id="GO:0015074">
    <property type="term" value="P:DNA integration"/>
    <property type="evidence" value="ECO:0007669"/>
    <property type="project" value="UniProtKB-KW"/>
</dbReference>
<dbReference type="GO" id="GO:0006310">
    <property type="term" value="P:DNA recombination"/>
    <property type="evidence" value="ECO:0007669"/>
    <property type="project" value="UniProtKB-KW"/>
</dbReference>
<gene>
    <name evidence="8" type="ORF">SAMN05192554_1238</name>
</gene>
<keyword evidence="9" id="KW-1185">Reference proteome</keyword>
<sequence>MSRRDRPDPSELPAREAAERYLRRRRPDSTDKSIKGWRYRLKLFVEWCESVGITEVGQLRGYDIDEYYELRSSEIAPATLEGEMHTLRKFVEFLENIEAVDEDLHEKVRVPNLDPEDRTNDTKLATDDALALLEYYRNSEKDYGTRAHAYLELAWTTGARQGGLRALDIRDVYLDDDPWIHFLHRPESGTPLKNKRAGQRPVVIPRETAEVLQTYIDDYRYDVHDESGRQPLLASAAGRPTTNTIRVWSYMATQPCLHTVCPHGKERPTCGWVERNHASKCPSSRSPHQIRTGAITHMLNLGWPPEDVAERVNAAVKTIEQHYDHADPRERQRRLRDRMEKRRRPLVEDLNPTDEIEERDY</sequence>
<accession>A0A1G9ZWW4</accession>
<evidence type="ECO:0000256" key="4">
    <source>
        <dbReference type="PROSITE-ProRule" id="PRU01248"/>
    </source>
</evidence>
<dbReference type="Proteomes" id="UP000199370">
    <property type="component" value="Unassembled WGS sequence"/>
</dbReference>
<dbReference type="Gene3D" id="1.10.443.10">
    <property type="entry name" value="Intergrase catalytic core"/>
    <property type="match status" value="1"/>
</dbReference>
<evidence type="ECO:0000256" key="1">
    <source>
        <dbReference type="ARBA" id="ARBA00022908"/>
    </source>
</evidence>
<dbReference type="PANTHER" id="PTHR30349:SF41">
    <property type="entry name" value="INTEGRASE_RECOMBINASE PROTEIN MJ0367-RELATED"/>
    <property type="match status" value="1"/>
</dbReference>
<dbReference type="PANTHER" id="PTHR30349">
    <property type="entry name" value="PHAGE INTEGRASE-RELATED"/>
    <property type="match status" value="1"/>
</dbReference>
<dbReference type="RefSeq" id="WP_089735571.1">
    <property type="nucleotide sequence ID" value="NZ_FNIA01000023.1"/>
</dbReference>
<dbReference type="SUPFAM" id="SSF56349">
    <property type="entry name" value="DNA breaking-rejoining enzymes"/>
    <property type="match status" value="1"/>
</dbReference>
<feature type="domain" description="Core-binding (CB)" evidence="7">
    <location>
        <begin position="12"/>
        <end position="95"/>
    </location>
</feature>
<evidence type="ECO:0000256" key="3">
    <source>
        <dbReference type="ARBA" id="ARBA00023172"/>
    </source>
</evidence>
<evidence type="ECO:0000259" key="6">
    <source>
        <dbReference type="PROSITE" id="PS51898"/>
    </source>
</evidence>
<feature type="compositionally biased region" description="Basic residues" evidence="5">
    <location>
        <begin position="331"/>
        <end position="344"/>
    </location>
</feature>
<dbReference type="Gene3D" id="1.10.150.130">
    <property type="match status" value="1"/>
</dbReference>
<dbReference type="InterPro" id="IPR050090">
    <property type="entry name" value="Tyrosine_recombinase_XerCD"/>
</dbReference>
<dbReference type="OrthoDB" id="198497at2157"/>
<reference evidence="8 9" key="1">
    <citation type="submission" date="2016-10" db="EMBL/GenBank/DDBJ databases">
        <authorList>
            <person name="de Groot N.N."/>
        </authorList>
    </citation>
    <scope>NUCLEOTIDE SEQUENCE [LARGE SCALE GENOMIC DNA]</scope>
    <source>
        <strain evidence="9">EB21,IBRC-M 10013,KCTC 4048</strain>
    </source>
</reference>
<dbReference type="InterPro" id="IPR044068">
    <property type="entry name" value="CB"/>
</dbReference>
<dbReference type="InterPro" id="IPR013762">
    <property type="entry name" value="Integrase-like_cat_sf"/>
</dbReference>
<dbReference type="AlphaFoldDB" id="A0A1G9ZWW4"/>